<sequence length="289" mass="32936">MLYVSIYILVGLIFAFFISTIVYDKALTKGFSLKEYLFEKDSKAVWVDYFGGFILPAFLITYNSVTGGEAKSLILDLLTILIILSVAIAVLAVVRVLNDKIILNISSKYGDKTTLNNEIFNQSNLSASFFNIAFTSVITNILLQESIFEEKISVMLLRALLIFLFNIIVFIAYKFLEVKREVKIYENLFEKDNSASGLTFLGYIVSWQIILYKLVNFYDLKELYSMVVSFMLILVFYEIIKLIIKFGIKYILKEDIEDEIYLQKNIGAGFGMFVIYTGIALLISGVLFG</sequence>
<feature type="transmembrane region" description="Helical" evidence="7">
    <location>
        <begin position="6"/>
        <end position="23"/>
    </location>
</feature>
<feature type="transmembrane region" description="Helical" evidence="7">
    <location>
        <begin position="44"/>
        <end position="65"/>
    </location>
</feature>
<feature type="transmembrane region" description="Helical" evidence="7">
    <location>
        <begin position="119"/>
        <end position="143"/>
    </location>
</feature>
<evidence type="ECO:0000256" key="5">
    <source>
        <dbReference type="ARBA" id="ARBA00022989"/>
    </source>
</evidence>
<gene>
    <name evidence="8" type="ORF">HLVA_03190</name>
</gene>
<feature type="transmembrane region" description="Helical" evidence="7">
    <location>
        <begin position="77"/>
        <end position="98"/>
    </location>
</feature>
<dbReference type="InterPro" id="IPR007140">
    <property type="entry name" value="DUF350"/>
</dbReference>
<name>A0AAU9D8Z8_9FUSO</name>
<dbReference type="GO" id="GO:0005886">
    <property type="term" value="C:plasma membrane"/>
    <property type="evidence" value="ECO:0007669"/>
    <property type="project" value="UniProtKB-SubCell"/>
</dbReference>
<keyword evidence="5 7" id="KW-1133">Transmembrane helix</keyword>
<keyword evidence="9" id="KW-1185">Reference proteome</keyword>
<dbReference type="AlphaFoldDB" id="A0AAU9D8Z8"/>
<protein>
    <recommendedName>
        <fullName evidence="10">DUF350 domain-containing protein</fullName>
    </recommendedName>
</protein>
<keyword evidence="4 7" id="KW-0812">Transmembrane</keyword>
<evidence type="ECO:0000313" key="9">
    <source>
        <dbReference type="Proteomes" id="UP001321582"/>
    </source>
</evidence>
<evidence type="ECO:0000256" key="6">
    <source>
        <dbReference type="ARBA" id="ARBA00023136"/>
    </source>
</evidence>
<reference evidence="8 9" key="1">
    <citation type="submission" date="2022-11" db="EMBL/GenBank/DDBJ databases">
        <title>Haliovirga abyssi gen. nov., sp. nov., a mesophilic fermentative bacterium isolated from the Iheya North hydrothermal field and the proposal of Haliovirgaceae fam. nov.</title>
        <authorList>
            <person name="Miyazaki U."/>
            <person name="Tame A."/>
            <person name="Miyazaki J."/>
            <person name="Takai K."/>
            <person name="Sawayama S."/>
            <person name="Kitajima M."/>
            <person name="Okamoto A."/>
            <person name="Nakagawa S."/>
        </authorList>
    </citation>
    <scope>NUCLEOTIDE SEQUENCE [LARGE SCALE GENOMIC DNA]</scope>
    <source>
        <strain evidence="8 9">IC12</strain>
    </source>
</reference>
<evidence type="ECO:0000256" key="3">
    <source>
        <dbReference type="ARBA" id="ARBA00022475"/>
    </source>
</evidence>
<dbReference type="Pfam" id="PF03994">
    <property type="entry name" value="DUF350"/>
    <property type="match status" value="1"/>
</dbReference>
<feature type="transmembrane region" description="Helical" evidence="7">
    <location>
        <begin position="197"/>
        <end position="217"/>
    </location>
</feature>
<keyword evidence="6 7" id="KW-0472">Membrane</keyword>
<evidence type="ECO:0000313" key="8">
    <source>
        <dbReference type="EMBL" id="BDU49750.1"/>
    </source>
</evidence>
<evidence type="ECO:0000256" key="7">
    <source>
        <dbReference type="SAM" id="Phobius"/>
    </source>
</evidence>
<dbReference type="EMBL" id="AP027059">
    <property type="protein sequence ID" value="BDU49750.1"/>
    <property type="molecule type" value="Genomic_DNA"/>
</dbReference>
<comment type="subcellular location">
    <subcellularLocation>
        <location evidence="1">Cell membrane</location>
        <topology evidence="1">Multi-pass membrane protein</topology>
    </subcellularLocation>
</comment>
<proteinExistence type="inferred from homology"/>
<feature type="transmembrane region" description="Helical" evidence="7">
    <location>
        <begin position="223"/>
        <end position="244"/>
    </location>
</feature>
<feature type="transmembrane region" description="Helical" evidence="7">
    <location>
        <begin position="155"/>
        <end position="176"/>
    </location>
</feature>
<evidence type="ECO:0008006" key="10">
    <source>
        <dbReference type="Google" id="ProtNLM"/>
    </source>
</evidence>
<organism evidence="8 9">
    <name type="scientific">Haliovirga abyssi</name>
    <dbReference type="NCBI Taxonomy" id="2996794"/>
    <lineage>
        <taxon>Bacteria</taxon>
        <taxon>Fusobacteriati</taxon>
        <taxon>Fusobacteriota</taxon>
        <taxon>Fusobacteriia</taxon>
        <taxon>Fusobacteriales</taxon>
        <taxon>Haliovirgaceae</taxon>
        <taxon>Haliovirga</taxon>
    </lineage>
</organism>
<evidence type="ECO:0000256" key="2">
    <source>
        <dbReference type="ARBA" id="ARBA00005779"/>
    </source>
</evidence>
<keyword evidence="3" id="KW-1003">Cell membrane</keyword>
<comment type="similarity">
    <text evidence="2">Belongs to the UPF0719 family.</text>
</comment>
<dbReference type="KEGG" id="haby:HLVA_03190"/>
<feature type="transmembrane region" description="Helical" evidence="7">
    <location>
        <begin position="265"/>
        <end position="288"/>
    </location>
</feature>
<dbReference type="Proteomes" id="UP001321582">
    <property type="component" value="Chromosome"/>
</dbReference>
<evidence type="ECO:0000256" key="4">
    <source>
        <dbReference type="ARBA" id="ARBA00022692"/>
    </source>
</evidence>
<accession>A0AAU9D8Z8</accession>
<evidence type="ECO:0000256" key="1">
    <source>
        <dbReference type="ARBA" id="ARBA00004651"/>
    </source>
</evidence>
<dbReference type="RefSeq" id="WP_307904697.1">
    <property type="nucleotide sequence ID" value="NZ_AP027059.1"/>
</dbReference>